<keyword evidence="5" id="KW-0698">rRNA processing</keyword>
<dbReference type="InterPro" id="IPR040072">
    <property type="entry name" value="Methyltransferase_A"/>
</dbReference>
<name>A0A934KKT1_9BACT</name>
<keyword evidence="9" id="KW-0479">Metal-binding</keyword>
<dbReference type="EC" id="2.1.1.192" evidence="13"/>
<evidence type="ECO:0000256" key="1">
    <source>
        <dbReference type="ARBA" id="ARBA00001966"/>
    </source>
</evidence>
<evidence type="ECO:0000256" key="3">
    <source>
        <dbReference type="ARBA" id="ARBA00022485"/>
    </source>
</evidence>
<reference evidence="13 14" key="1">
    <citation type="submission" date="2020-10" db="EMBL/GenBank/DDBJ databases">
        <title>Ca. Dormibacterota MAGs.</title>
        <authorList>
            <person name="Montgomery K."/>
        </authorList>
    </citation>
    <scope>NUCLEOTIDE SEQUENCE [LARGE SCALE GENOMIC DNA]</scope>
    <source>
        <strain evidence="13">Mitchell_Peninsula_5</strain>
    </source>
</reference>
<dbReference type="InterPro" id="IPR013785">
    <property type="entry name" value="Aldolase_TIM"/>
</dbReference>
<dbReference type="Gene3D" id="3.20.20.70">
    <property type="entry name" value="Aldolase class I"/>
    <property type="match status" value="1"/>
</dbReference>
<dbReference type="InterPro" id="IPR007197">
    <property type="entry name" value="rSAM"/>
</dbReference>
<sequence length="368" mass="38823">MSAIALSTASDDALAAMLAARGAPAFRLAQLRRATWQPFVGGLGEIRQLPAGLTAALGQELLFSTVEVAAESEADQGLTVKLLCRLADGQTIETVAMETPARGEARRRSTVCVSTQVGCAVGCPFCATGRMGLRRSCTPAEVVDQVRAAASALHRRRLGPVTHVVYMGMGEPLAAYATTVASLRVLTGPAGISARRITVSTSGVVPAIHRLADEGIGCTLAISLHAATDELRDRLVPLNRVHPLASLVDAGTRYAARTGRRLSLEWCLIGGVNDSPEQARALAELARRARAHINVIPMNHIEDSPWGPPDRRTEVAFLGGLDGVTVTVRDTRGADTDAACGQLRAALEQRRMLRPDGTLSPPRAVAAV</sequence>
<keyword evidence="4" id="KW-0963">Cytoplasm</keyword>
<dbReference type="PIRSF" id="PIRSF006004">
    <property type="entry name" value="CHP00048"/>
    <property type="match status" value="1"/>
</dbReference>
<keyword evidence="8" id="KW-0949">S-adenosyl-L-methionine</keyword>
<feature type="domain" description="Radical SAM core" evidence="12">
    <location>
        <begin position="105"/>
        <end position="337"/>
    </location>
</feature>
<evidence type="ECO:0000256" key="6">
    <source>
        <dbReference type="ARBA" id="ARBA00022603"/>
    </source>
</evidence>
<gene>
    <name evidence="13" type="primary">rlmN</name>
    <name evidence="13" type="ORF">JF887_04160</name>
</gene>
<comment type="subcellular location">
    <subcellularLocation>
        <location evidence="2">Cytoplasm</location>
    </subcellularLocation>
</comment>
<proteinExistence type="predicted"/>
<dbReference type="InterPro" id="IPR058240">
    <property type="entry name" value="rSAM_sf"/>
</dbReference>
<dbReference type="Proteomes" id="UP000614410">
    <property type="component" value="Unassembled WGS sequence"/>
</dbReference>
<dbReference type="SFLD" id="SFLDG01062">
    <property type="entry name" value="methyltransferase_(Class_A)"/>
    <property type="match status" value="1"/>
</dbReference>
<evidence type="ECO:0000256" key="11">
    <source>
        <dbReference type="ARBA" id="ARBA00023014"/>
    </source>
</evidence>
<protein>
    <submittedName>
        <fullName evidence="13">23S rRNA (Adenine(2503)-C(2))-methyltransferase RlmN</fullName>
        <ecNumber evidence="13">2.1.1.192</ecNumber>
    </submittedName>
</protein>
<accession>A0A934KKT1</accession>
<dbReference type="SUPFAM" id="SSF102114">
    <property type="entry name" value="Radical SAM enzymes"/>
    <property type="match status" value="1"/>
</dbReference>
<evidence type="ECO:0000313" key="13">
    <source>
        <dbReference type="EMBL" id="MBJ7608613.1"/>
    </source>
</evidence>
<dbReference type="GO" id="GO:0005737">
    <property type="term" value="C:cytoplasm"/>
    <property type="evidence" value="ECO:0007669"/>
    <property type="project" value="UniProtKB-SubCell"/>
</dbReference>
<comment type="caution">
    <text evidence="13">The sequence shown here is derived from an EMBL/GenBank/DDBJ whole genome shotgun (WGS) entry which is preliminary data.</text>
</comment>
<evidence type="ECO:0000313" key="14">
    <source>
        <dbReference type="Proteomes" id="UP000614410"/>
    </source>
</evidence>
<dbReference type="CDD" id="cd01335">
    <property type="entry name" value="Radical_SAM"/>
    <property type="match status" value="1"/>
</dbReference>
<evidence type="ECO:0000256" key="4">
    <source>
        <dbReference type="ARBA" id="ARBA00022490"/>
    </source>
</evidence>
<dbReference type="GO" id="GO:0051539">
    <property type="term" value="F:4 iron, 4 sulfur cluster binding"/>
    <property type="evidence" value="ECO:0007669"/>
    <property type="project" value="UniProtKB-KW"/>
</dbReference>
<evidence type="ECO:0000256" key="7">
    <source>
        <dbReference type="ARBA" id="ARBA00022679"/>
    </source>
</evidence>
<evidence type="ECO:0000256" key="8">
    <source>
        <dbReference type="ARBA" id="ARBA00022691"/>
    </source>
</evidence>
<dbReference type="InterPro" id="IPR027492">
    <property type="entry name" value="RNA_MTrfase_RlmN"/>
</dbReference>
<dbReference type="InterPro" id="IPR004383">
    <property type="entry name" value="rRNA_lsu_MTrfase_RlmN/Cfr"/>
</dbReference>
<keyword evidence="7 13" id="KW-0808">Transferase</keyword>
<evidence type="ECO:0000256" key="9">
    <source>
        <dbReference type="ARBA" id="ARBA00022723"/>
    </source>
</evidence>
<organism evidence="13 14">
    <name type="scientific">Candidatus Amunia macphersoniae</name>
    <dbReference type="NCBI Taxonomy" id="3127014"/>
    <lineage>
        <taxon>Bacteria</taxon>
        <taxon>Bacillati</taxon>
        <taxon>Candidatus Dormiibacterota</taxon>
        <taxon>Candidatus Dormibacteria</taxon>
        <taxon>Candidatus Aeolococcales</taxon>
        <taxon>Candidatus Aeolococcaceae</taxon>
        <taxon>Candidatus Amunia</taxon>
    </lineage>
</organism>
<dbReference type="PROSITE" id="PS51918">
    <property type="entry name" value="RADICAL_SAM"/>
    <property type="match status" value="1"/>
</dbReference>
<dbReference type="GO" id="GO:0030488">
    <property type="term" value="P:tRNA methylation"/>
    <property type="evidence" value="ECO:0007669"/>
    <property type="project" value="InterPro"/>
</dbReference>
<dbReference type="GO" id="GO:0046872">
    <property type="term" value="F:metal ion binding"/>
    <property type="evidence" value="ECO:0007669"/>
    <property type="project" value="UniProtKB-KW"/>
</dbReference>
<keyword evidence="3" id="KW-0004">4Fe-4S</keyword>
<comment type="cofactor">
    <cofactor evidence="1">
        <name>[4Fe-4S] cluster</name>
        <dbReference type="ChEBI" id="CHEBI:49883"/>
    </cofactor>
</comment>
<dbReference type="AlphaFoldDB" id="A0A934KKT1"/>
<dbReference type="EMBL" id="JAEKNN010000021">
    <property type="protein sequence ID" value="MBJ7608613.1"/>
    <property type="molecule type" value="Genomic_DNA"/>
</dbReference>
<dbReference type="PANTHER" id="PTHR30544">
    <property type="entry name" value="23S RRNA METHYLTRANSFERASE"/>
    <property type="match status" value="1"/>
</dbReference>
<evidence type="ECO:0000256" key="10">
    <source>
        <dbReference type="ARBA" id="ARBA00023004"/>
    </source>
</evidence>
<keyword evidence="10" id="KW-0408">Iron</keyword>
<dbReference type="PANTHER" id="PTHR30544:SF5">
    <property type="entry name" value="RADICAL SAM CORE DOMAIN-CONTAINING PROTEIN"/>
    <property type="match status" value="1"/>
</dbReference>
<dbReference type="Pfam" id="PF04055">
    <property type="entry name" value="Radical_SAM"/>
    <property type="match status" value="1"/>
</dbReference>
<keyword evidence="11" id="KW-0411">Iron-sulfur</keyword>
<evidence type="ECO:0000259" key="12">
    <source>
        <dbReference type="PROSITE" id="PS51918"/>
    </source>
</evidence>
<dbReference type="SFLD" id="SFLDS00029">
    <property type="entry name" value="Radical_SAM"/>
    <property type="match status" value="1"/>
</dbReference>
<dbReference type="GO" id="GO:0008173">
    <property type="term" value="F:RNA methyltransferase activity"/>
    <property type="evidence" value="ECO:0007669"/>
    <property type="project" value="InterPro"/>
</dbReference>
<dbReference type="NCBIfam" id="TIGR00048">
    <property type="entry name" value="rRNA_mod_RlmN"/>
    <property type="match status" value="1"/>
</dbReference>
<evidence type="ECO:0000256" key="2">
    <source>
        <dbReference type="ARBA" id="ARBA00004496"/>
    </source>
</evidence>
<dbReference type="SFLD" id="SFLDF00275">
    <property type="entry name" value="adenosine_C2_methyltransferase"/>
    <property type="match status" value="1"/>
</dbReference>
<dbReference type="GO" id="GO:0070475">
    <property type="term" value="P:rRNA base methylation"/>
    <property type="evidence" value="ECO:0007669"/>
    <property type="project" value="InterPro"/>
</dbReference>
<keyword evidence="6 13" id="KW-0489">Methyltransferase</keyword>
<evidence type="ECO:0000256" key="5">
    <source>
        <dbReference type="ARBA" id="ARBA00022552"/>
    </source>
</evidence>